<evidence type="ECO:0000313" key="4">
    <source>
        <dbReference type="Proteomes" id="UP000550729"/>
    </source>
</evidence>
<keyword evidence="2" id="KW-0732">Signal</keyword>
<dbReference type="Proteomes" id="UP000550729">
    <property type="component" value="Unassembled WGS sequence"/>
</dbReference>
<dbReference type="EMBL" id="JABBNB010000028">
    <property type="protein sequence ID" value="NMO03939.1"/>
    <property type="molecule type" value="Genomic_DNA"/>
</dbReference>
<sequence length="390" mass="41215">MTSTFRRAHLLAVAVAAVVGTAIAAPTTASAAPQQDPMARSWEALPPPTAPQVPGYQITGYNVGKGNYRGAIDPQTGSLWLTNVSPLEGASESSILKVDPNTMRLLKRIRITRKADTGGHGTIAGAYEIGIPKTGDTLWTTGAPSNEVNVWNKNTGKLLKTFTGISHAHGIVFAEGIGVAIVTTARPGGLMFFDMRTLQPLGQAVIPGGGKQMGTGIAITDDTAAGATVTTPSYYTSLTQFRITRPGGAAVHASVRWNATLDDTQGHGSIAVDVRTNRVYVNDLYKGYVSVHNLRTGAHIANVLSGPGANSLLIFGGEVYVANYFGGYISVIDQRTLGVSRLLTTGLLPNQLLAWKRDTFLVIDKSSAALDGGYKLNRGTDRVWKVRSVG</sequence>
<evidence type="ECO:0000256" key="1">
    <source>
        <dbReference type="SAM" id="MobiDB-lite"/>
    </source>
</evidence>
<evidence type="ECO:0008006" key="5">
    <source>
        <dbReference type="Google" id="ProtNLM"/>
    </source>
</evidence>
<evidence type="ECO:0000256" key="2">
    <source>
        <dbReference type="SAM" id="SignalP"/>
    </source>
</evidence>
<dbReference type="PANTHER" id="PTHR47197">
    <property type="entry name" value="PROTEIN NIRF"/>
    <property type="match status" value="1"/>
</dbReference>
<organism evidence="3 4">
    <name type="scientific">Gordonia asplenii</name>
    <dbReference type="NCBI Taxonomy" id="2725283"/>
    <lineage>
        <taxon>Bacteria</taxon>
        <taxon>Bacillati</taxon>
        <taxon>Actinomycetota</taxon>
        <taxon>Actinomycetes</taxon>
        <taxon>Mycobacteriales</taxon>
        <taxon>Gordoniaceae</taxon>
        <taxon>Gordonia</taxon>
    </lineage>
</organism>
<dbReference type="InterPro" id="IPR011045">
    <property type="entry name" value="N2O_reductase_N"/>
</dbReference>
<keyword evidence="4" id="KW-1185">Reference proteome</keyword>
<feature type="chain" id="PRO_5038512785" description="Sugar lactone lactonase YvrE" evidence="2">
    <location>
        <begin position="25"/>
        <end position="390"/>
    </location>
</feature>
<gene>
    <name evidence="3" type="ORF">HH308_22245</name>
</gene>
<comment type="caution">
    <text evidence="3">The sequence shown here is derived from an EMBL/GenBank/DDBJ whole genome shotgun (WGS) entry which is preliminary data.</text>
</comment>
<dbReference type="InterPro" id="IPR051200">
    <property type="entry name" value="Host-pathogen_enzymatic-act"/>
</dbReference>
<reference evidence="3 4" key="1">
    <citation type="submission" date="2020-04" db="EMBL/GenBank/DDBJ databases">
        <title>Gordonia sp. nov. TBRC 11910.</title>
        <authorList>
            <person name="Suriyachadkun C."/>
        </authorList>
    </citation>
    <scope>NUCLEOTIDE SEQUENCE [LARGE SCALE GENOMIC DNA]</scope>
    <source>
        <strain evidence="3 4">TBRC 11910</strain>
    </source>
</reference>
<evidence type="ECO:0000313" key="3">
    <source>
        <dbReference type="EMBL" id="NMO03939.1"/>
    </source>
</evidence>
<feature type="signal peptide" evidence="2">
    <location>
        <begin position="1"/>
        <end position="24"/>
    </location>
</feature>
<dbReference type="SUPFAM" id="SSF50974">
    <property type="entry name" value="Nitrous oxide reductase, N-terminal domain"/>
    <property type="match status" value="1"/>
</dbReference>
<dbReference type="PANTHER" id="PTHR47197:SF3">
    <property type="entry name" value="DIHYDRO-HEME D1 DEHYDROGENASE"/>
    <property type="match status" value="1"/>
</dbReference>
<dbReference type="InterPro" id="IPR015943">
    <property type="entry name" value="WD40/YVTN_repeat-like_dom_sf"/>
</dbReference>
<protein>
    <recommendedName>
        <fullName evidence="5">Sugar lactone lactonase YvrE</fullName>
    </recommendedName>
</protein>
<dbReference type="Gene3D" id="2.130.10.10">
    <property type="entry name" value="YVTN repeat-like/Quinoprotein amine dehydrogenase"/>
    <property type="match status" value="1"/>
</dbReference>
<accession>A0A848KZU7</accession>
<dbReference type="RefSeq" id="WP_170196436.1">
    <property type="nucleotide sequence ID" value="NZ_JABBNB010000028.1"/>
</dbReference>
<proteinExistence type="predicted"/>
<feature type="region of interest" description="Disordered" evidence="1">
    <location>
        <begin position="28"/>
        <end position="57"/>
    </location>
</feature>
<dbReference type="AlphaFoldDB" id="A0A848KZU7"/>
<name>A0A848KZU7_9ACTN</name>